<evidence type="ECO:0000313" key="10">
    <source>
        <dbReference type="Proteomes" id="UP000054454"/>
    </source>
</evidence>
<evidence type="ECO:0000256" key="2">
    <source>
        <dbReference type="ARBA" id="ARBA00022741"/>
    </source>
</evidence>
<feature type="domain" description="AAA+ ATPase" evidence="8">
    <location>
        <begin position="126"/>
        <end position="262"/>
    </location>
</feature>
<evidence type="ECO:0000256" key="7">
    <source>
        <dbReference type="SAM" id="Phobius"/>
    </source>
</evidence>
<name>A0A0W4ZCR1_PNEC8</name>
<dbReference type="GO" id="GO:0005524">
    <property type="term" value="F:ATP binding"/>
    <property type="evidence" value="ECO:0007669"/>
    <property type="project" value="UniProtKB-KW"/>
</dbReference>
<evidence type="ECO:0000256" key="3">
    <source>
        <dbReference type="ARBA" id="ARBA00022787"/>
    </source>
</evidence>
<dbReference type="VEuPathDB" id="FungiDB:T552_03099"/>
<dbReference type="FunFam" id="3.40.50.300:FF:000538">
    <property type="entry name" value="ATPase family AAA domain-containing protein 1"/>
    <property type="match status" value="1"/>
</dbReference>
<protein>
    <recommendedName>
        <fullName evidence="8">AAA+ ATPase domain-containing protein</fullName>
    </recommendedName>
</protein>
<evidence type="ECO:0000256" key="4">
    <source>
        <dbReference type="ARBA" id="ARBA00022840"/>
    </source>
</evidence>
<dbReference type="GO" id="GO:0140570">
    <property type="term" value="P:extraction of mislocalized protein from mitochondrial outer membrane"/>
    <property type="evidence" value="ECO:0007669"/>
    <property type="project" value="EnsemblFungi"/>
</dbReference>
<dbReference type="GeneID" id="28937819"/>
<comment type="subcellular location">
    <subcellularLocation>
        <location evidence="1">Mitochondrion outer membrane</location>
        <topology evidence="1">Single-pass membrane protein</topology>
    </subcellularLocation>
</comment>
<keyword evidence="2 6" id="KW-0547">Nucleotide-binding</keyword>
<dbReference type="RefSeq" id="XP_018224752.1">
    <property type="nucleotide sequence ID" value="XM_018371616.1"/>
</dbReference>
<reference evidence="10" key="1">
    <citation type="journal article" date="2016" name="Nat. Commun.">
        <title>Genome analysis of three Pneumocystis species reveals adaptation mechanisms to life exclusively in mammalian hosts.</title>
        <authorList>
            <person name="Ma L."/>
            <person name="Chen Z."/>
            <person name="Huang D.W."/>
            <person name="Kutty G."/>
            <person name="Ishihara M."/>
            <person name="Wang H."/>
            <person name="Abouelleil A."/>
            <person name="Bishop L."/>
            <person name="Davey E."/>
            <person name="Deng R."/>
            <person name="Deng X."/>
            <person name="Fan L."/>
            <person name="Fantoni G."/>
            <person name="Fitzgerald M."/>
            <person name="Gogineni E."/>
            <person name="Goldberg J.M."/>
            <person name="Handley G."/>
            <person name="Hu X."/>
            <person name="Huber C."/>
            <person name="Jiao X."/>
            <person name="Jones K."/>
            <person name="Levin J.Z."/>
            <person name="Liu Y."/>
            <person name="Macdonald P."/>
            <person name="Melnikov A."/>
            <person name="Raley C."/>
            <person name="Sassi M."/>
            <person name="Sherman B.T."/>
            <person name="Song X."/>
            <person name="Sykes S."/>
            <person name="Tran B."/>
            <person name="Walsh L."/>
            <person name="Xia Y."/>
            <person name="Yang J."/>
            <person name="Young S."/>
            <person name="Zeng Q."/>
            <person name="Zheng X."/>
            <person name="Stephens R."/>
            <person name="Nusbaum C."/>
            <person name="Birren B.W."/>
            <person name="Azadi P."/>
            <person name="Lempicki R.A."/>
            <person name="Cuomo C.A."/>
            <person name="Kovacs J.A."/>
        </authorList>
    </citation>
    <scope>NUCLEOTIDE SEQUENCE [LARGE SCALE GENOMIC DNA]</scope>
    <source>
        <strain evidence="10">B80</strain>
    </source>
</reference>
<comment type="similarity">
    <text evidence="6">Belongs to the AAA ATPase family.</text>
</comment>
<evidence type="ECO:0000256" key="5">
    <source>
        <dbReference type="ARBA" id="ARBA00023128"/>
    </source>
</evidence>
<keyword evidence="7" id="KW-1133">Transmembrane helix</keyword>
<dbReference type="InterPro" id="IPR041569">
    <property type="entry name" value="AAA_lid_3"/>
</dbReference>
<dbReference type="Gene3D" id="3.40.50.300">
    <property type="entry name" value="P-loop containing nucleotide triphosphate hydrolases"/>
    <property type="match status" value="1"/>
</dbReference>
<feature type="transmembrane region" description="Helical" evidence="7">
    <location>
        <begin position="6"/>
        <end position="28"/>
    </location>
</feature>
<dbReference type="InterPro" id="IPR003960">
    <property type="entry name" value="ATPase_AAA_CS"/>
</dbReference>
<accession>A0A0W4ZCR1</accession>
<evidence type="ECO:0000256" key="6">
    <source>
        <dbReference type="RuleBase" id="RU003651"/>
    </source>
</evidence>
<dbReference type="GO" id="GO:0034214">
    <property type="term" value="P:protein hexamerization"/>
    <property type="evidence" value="ECO:0007669"/>
    <property type="project" value="EnsemblFungi"/>
</dbReference>
<organism evidence="9 10">
    <name type="scientific">Pneumocystis carinii (strain B80)</name>
    <name type="common">Rat pneumocystis pneumonia agent</name>
    <name type="synonym">Pneumocystis carinii f. sp. carinii</name>
    <dbReference type="NCBI Taxonomy" id="1408658"/>
    <lineage>
        <taxon>Eukaryota</taxon>
        <taxon>Fungi</taxon>
        <taxon>Dikarya</taxon>
        <taxon>Ascomycota</taxon>
        <taxon>Taphrinomycotina</taxon>
        <taxon>Pneumocystomycetes</taxon>
        <taxon>Pneumocystaceae</taxon>
        <taxon>Pneumocystis</taxon>
    </lineage>
</organism>
<keyword evidence="7" id="KW-0812">Transmembrane</keyword>
<dbReference type="InterPro" id="IPR003959">
    <property type="entry name" value="ATPase_AAA_core"/>
</dbReference>
<dbReference type="GO" id="GO:0006626">
    <property type="term" value="P:protein targeting to mitochondrion"/>
    <property type="evidence" value="ECO:0007669"/>
    <property type="project" value="EnsemblFungi"/>
</dbReference>
<dbReference type="Pfam" id="PF00004">
    <property type="entry name" value="AAA"/>
    <property type="match status" value="1"/>
</dbReference>
<dbReference type="GO" id="GO:0045047">
    <property type="term" value="P:protein targeting to ER"/>
    <property type="evidence" value="ECO:0007669"/>
    <property type="project" value="EnsemblFungi"/>
</dbReference>
<proteinExistence type="inferred from homology"/>
<keyword evidence="4 6" id="KW-0067">ATP-binding</keyword>
<keyword evidence="3" id="KW-1000">Mitochondrion outer membrane</keyword>
<comment type="caution">
    <text evidence="9">The sequence shown here is derived from an EMBL/GenBank/DDBJ whole genome shotgun (WGS) entry which is preliminary data.</text>
</comment>
<dbReference type="Proteomes" id="UP000054454">
    <property type="component" value="Unassembled WGS sequence"/>
</dbReference>
<dbReference type="AlphaFoldDB" id="A0A0W4ZCR1"/>
<dbReference type="GO" id="GO:0140567">
    <property type="term" value="F:membrane protein dislocase activity"/>
    <property type="evidence" value="ECO:0007669"/>
    <property type="project" value="EnsemblFungi"/>
</dbReference>
<dbReference type="InterPro" id="IPR003593">
    <property type="entry name" value="AAA+_ATPase"/>
</dbReference>
<dbReference type="Pfam" id="PF17862">
    <property type="entry name" value="AAA_lid_3"/>
    <property type="match status" value="1"/>
</dbReference>
<dbReference type="PROSITE" id="PS00674">
    <property type="entry name" value="AAA"/>
    <property type="match status" value="1"/>
</dbReference>
<keyword evidence="10" id="KW-1185">Reference proteome</keyword>
<keyword evidence="7" id="KW-0472">Membrane</keyword>
<gene>
    <name evidence="9" type="ORF">T552_03099</name>
</gene>
<keyword evidence="5" id="KW-0496">Mitochondrion</keyword>
<dbReference type="InterPro" id="IPR051701">
    <property type="entry name" value="Mito_OM_Translocase_MSP1"/>
</dbReference>
<dbReference type="GO" id="GO:0005778">
    <property type="term" value="C:peroxisomal membrane"/>
    <property type="evidence" value="ECO:0007669"/>
    <property type="project" value="EnsemblFungi"/>
</dbReference>
<evidence type="ECO:0000259" key="8">
    <source>
        <dbReference type="SMART" id="SM00382"/>
    </source>
</evidence>
<dbReference type="Gene3D" id="1.10.8.60">
    <property type="match status" value="1"/>
</dbReference>
<dbReference type="EMBL" id="LFVZ01000014">
    <property type="protein sequence ID" value="KTW26208.1"/>
    <property type="molecule type" value="Genomic_DNA"/>
</dbReference>
<evidence type="ECO:0000313" key="9">
    <source>
        <dbReference type="EMBL" id="KTW26208.1"/>
    </source>
</evidence>
<dbReference type="SMART" id="SM00382">
    <property type="entry name" value="AAA"/>
    <property type="match status" value="1"/>
</dbReference>
<dbReference type="GO" id="GO:0016887">
    <property type="term" value="F:ATP hydrolysis activity"/>
    <property type="evidence" value="ECO:0007669"/>
    <property type="project" value="InterPro"/>
</dbReference>
<dbReference type="PANTHER" id="PTHR45644">
    <property type="entry name" value="AAA ATPASE, PUTATIVE (AFU_ORTHOLOGUE AFUA_2G12920)-RELATED-RELATED"/>
    <property type="match status" value="1"/>
</dbReference>
<evidence type="ECO:0000256" key="1">
    <source>
        <dbReference type="ARBA" id="ARBA00004572"/>
    </source>
</evidence>
<dbReference type="InterPro" id="IPR027417">
    <property type="entry name" value="P-loop_NTPase"/>
</dbReference>
<sequence>MRDFSFFKRYFLSAGILLASNVAFYYFFKWIIKSMDPFGDHKARIREKSNKIIHRFQKEYGLFDKKLDLNEYERVIMTEVVLNKDINITFDMICGLEDVISAFKETIILPLHYPELFVSSKILQGPSKGVLLYGPPGCGKTLIVKALAYHSNATFINLHISTLTDKWFGESNKLVAALFSLAKKLEPTIIFIDEVDSFLGKRQKMEHEVMSMIKAEFMSMWDGFSTEENSRIVIIGATNRPNDIDEAILRRMPKRFYIPLPDVFQREKVLKFFLSDVKLENGFSFDFLVSKTDGFSVSDIKELCRESVMFPVREFIALNNNLNKKNIDMKDIKNQIRPLEINDFMLCFDSCTRFKSNSSFYDIGLD</sequence>
<dbReference type="PANTHER" id="PTHR45644:SF3">
    <property type="entry name" value="FI08533P-RELATED"/>
    <property type="match status" value="1"/>
</dbReference>
<dbReference type="GO" id="GO:0005741">
    <property type="term" value="C:mitochondrial outer membrane"/>
    <property type="evidence" value="ECO:0007669"/>
    <property type="project" value="UniProtKB-SubCell"/>
</dbReference>
<dbReference type="SUPFAM" id="SSF52540">
    <property type="entry name" value="P-loop containing nucleoside triphosphate hydrolases"/>
    <property type="match status" value="1"/>
</dbReference>
<dbReference type="OrthoDB" id="10254455at2759"/>